<accession>A0ABQ4N669</accession>
<name>A0ABQ4N669_9BACL</name>
<feature type="region of interest" description="Disordered" evidence="1">
    <location>
        <begin position="89"/>
        <end position="112"/>
    </location>
</feature>
<feature type="compositionally biased region" description="Basic and acidic residues" evidence="1">
    <location>
        <begin position="174"/>
        <end position="194"/>
    </location>
</feature>
<proteinExistence type="predicted"/>
<keyword evidence="3" id="KW-1185">Reference proteome</keyword>
<sequence length="219" mass="25174">MARMQIEALNAAQEINFTETKIGKRLPSDLSKFIDVAGDYVLSGMSKMVQSQANEHIARLNQLERDLQNITIGAFDQFNEGGAKNSYGTGALDLDKKKKPKKERTKREKTAAELQQEAYRASLAYIDYMRNVGKMTEEQEIAALERLLKRYQKNTEIRRDAEVRIYRIREQLEADAEKREEEARKKAEKDAKDAVKKRKRSHVPVSMRPPNGSTRRNGK</sequence>
<dbReference type="Proteomes" id="UP000680304">
    <property type="component" value="Unassembled WGS sequence"/>
</dbReference>
<feature type="region of interest" description="Disordered" evidence="1">
    <location>
        <begin position="174"/>
        <end position="219"/>
    </location>
</feature>
<evidence type="ECO:0000256" key="1">
    <source>
        <dbReference type="SAM" id="MobiDB-lite"/>
    </source>
</evidence>
<gene>
    <name evidence="2" type="ORF">PACILC2_22880</name>
</gene>
<protein>
    <submittedName>
        <fullName evidence="2">Uncharacterized protein</fullName>
    </submittedName>
</protein>
<reference evidence="2 3" key="1">
    <citation type="submission" date="2021-04" db="EMBL/GenBank/DDBJ databases">
        <title>Draft genome sequence of Paenibacillus cisolokensis, LC2-13A.</title>
        <authorList>
            <person name="Uke A."/>
            <person name="Chhe C."/>
            <person name="Baramee S."/>
            <person name="Kosugi A."/>
        </authorList>
    </citation>
    <scope>NUCLEOTIDE SEQUENCE [LARGE SCALE GENOMIC DNA]</scope>
    <source>
        <strain evidence="2 3">LC2-13A</strain>
    </source>
</reference>
<dbReference type="RefSeq" id="WP_213528796.1">
    <property type="nucleotide sequence ID" value="NZ_BOVJ01000068.1"/>
</dbReference>
<comment type="caution">
    <text evidence="2">The sequence shown here is derived from an EMBL/GenBank/DDBJ whole genome shotgun (WGS) entry which is preliminary data.</text>
</comment>
<evidence type="ECO:0000313" key="3">
    <source>
        <dbReference type="Proteomes" id="UP000680304"/>
    </source>
</evidence>
<evidence type="ECO:0000313" key="2">
    <source>
        <dbReference type="EMBL" id="GIQ63720.1"/>
    </source>
</evidence>
<dbReference type="EMBL" id="BOVJ01000068">
    <property type="protein sequence ID" value="GIQ63720.1"/>
    <property type="molecule type" value="Genomic_DNA"/>
</dbReference>
<organism evidence="2 3">
    <name type="scientific">Paenibacillus cisolokensis</name>
    <dbReference type="NCBI Taxonomy" id="1658519"/>
    <lineage>
        <taxon>Bacteria</taxon>
        <taxon>Bacillati</taxon>
        <taxon>Bacillota</taxon>
        <taxon>Bacilli</taxon>
        <taxon>Bacillales</taxon>
        <taxon>Paenibacillaceae</taxon>
        <taxon>Paenibacillus</taxon>
    </lineage>
</organism>